<reference evidence="1" key="1">
    <citation type="submission" date="2018-11" db="EMBL/GenBank/DDBJ databases">
        <authorList>
            <consortium name="Genoscope - CEA"/>
            <person name="William W."/>
        </authorList>
    </citation>
    <scope>NUCLEOTIDE SEQUENCE</scope>
</reference>
<evidence type="ECO:0000313" key="1">
    <source>
        <dbReference type="EMBL" id="VDD52639.1"/>
    </source>
</evidence>
<protein>
    <submittedName>
        <fullName evidence="1">Uncharacterized protein</fullName>
    </submittedName>
</protein>
<dbReference type="EMBL" id="LR031878">
    <property type="protein sequence ID" value="VDD52639.1"/>
    <property type="molecule type" value="Genomic_DNA"/>
</dbReference>
<gene>
    <name evidence="1" type="ORF">BOLC1T05028H</name>
</gene>
<name>A0A3P6GEW3_BRAOL</name>
<accession>A0A3P6GEW3</accession>
<proteinExistence type="predicted"/>
<dbReference type="AlphaFoldDB" id="A0A3P6GEW3"/>
<sequence length="61" mass="6571">MNRTEPCSLVAGLGDALEKNTSVPEFSVSGLPLAIVTRKRLRFAGPRNEQTINQPFNQGSG</sequence>
<organism evidence="1">
    <name type="scientific">Brassica oleracea</name>
    <name type="common">Wild cabbage</name>
    <dbReference type="NCBI Taxonomy" id="3712"/>
    <lineage>
        <taxon>Eukaryota</taxon>
        <taxon>Viridiplantae</taxon>
        <taxon>Streptophyta</taxon>
        <taxon>Embryophyta</taxon>
        <taxon>Tracheophyta</taxon>
        <taxon>Spermatophyta</taxon>
        <taxon>Magnoliopsida</taxon>
        <taxon>eudicotyledons</taxon>
        <taxon>Gunneridae</taxon>
        <taxon>Pentapetalae</taxon>
        <taxon>rosids</taxon>
        <taxon>malvids</taxon>
        <taxon>Brassicales</taxon>
        <taxon>Brassicaceae</taxon>
        <taxon>Brassiceae</taxon>
        <taxon>Brassica</taxon>
    </lineage>
</organism>